<sequence length="222" mass="24361">MAHPLAVRSSGIIIIITIIIGGGGATILPHDRAQLQHNFQTSTRQSSNFGGALATLSGHQIKSISWTPRLSFTPSSDLAAGKRFVFSQSAFNEFQFNMLGHMQSKPGYLTTVRCVFVDNAALCDLQLQSLSKTPMRVAAAQSEKRQQQHEQHLRLAVRLGFLVWPVTASSSPSPCPSPSPSPGPSQSRRSRGFREESLLVELTSLAEHSSPSQYIFQKEFRK</sequence>
<name>Q6IK33_DROME</name>
<feature type="region of interest" description="Disordered" evidence="1">
    <location>
        <begin position="169"/>
        <end position="193"/>
    </location>
</feature>
<dbReference type="AlphaFoldDB" id="Q6IK33"/>
<feature type="compositionally biased region" description="Pro residues" evidence="1">
    <location>
        <begin position="173"/>
        <end position="183"/>
    </location>
</feature>
<organism evidence="3">
    <name type="scientific">Drosophila melanogaster</name>
    <name type="common">Fruit fly</name>
    <dbReference type="NCBI Taxonomy" id="7227"/>
    <lineage>
        <taxon>Eukaryota</taxon>
        <taxon>Metazoa</taxon>
        <taxon>Ecdysozoa</taxon>
        <taxon>Arthropoda</taxon>
        <taxon>Hexapoda</taxon>
        <taxon>Insecta</taxon>
        <taxon>Pterygota</taxon>
        <taxon>Neoptera</taxon>
        <taxon>Endopterygota</taxon>
        <taxon>Diptera</taxon>
        <taxon>Brachycera</taxon>
        <taxon>Muscomorpha</taxon>
        <taxon>Ephydroidea</taxon>
        <taxon>Drosophilidae</taxon>
        <taxon>Drosophila</taxon>
        <taxon>Sophophora</taxon>
    </lineage>
</organism>
<protein>
    <submittedName>
        <fullName evidence="3">HDC13475</fullName>
    </submittedName>
</protein>
<evidence type="ECO:0000256" key="2">
    <source>
        <dbReference type="SAM" id="Phobius"/>
    </source>
</evidence>
<proteinExistence type="predicted"/>
<keyword evidence="2" id="KW-0472">Membrane</keyword>
<gene>
    <name evidence="3" type="ORF">HDC13475</name>
</gene>
<reference evidence="3" key="1">
    <citation type="journal article" date="2003" name="Genome Biol.">
        <title>An integrated gene annotation and transcriptional profiling approach towards the full gene content of the Drosophila genome.</title>
        <authorList>
            <person name="Hild M."/>
            <person name="Beckmann B."/>
            <person name="Haas S.A."/>
            <person name="Koch B."/>
            <person name="Solovyev V."/>
            <person name="Busold C."/>
            <person name="Fellenberg K."/>
            <person name="Boutros M."/>
            <person name="Vingron M."/>
            <person name="Sauer F."/>
            <person name="Hoheisel J.D."/>
            <person name="Paro R."/>
        </authorList>
    </citation>
    <scope>NUCLEOTIDE SEQUENCE</scope>
</reference>
<feature type="transmembrane region" description="Helical" evidence="2">
    <location>
        <begin position="6"/>
        <end position="28"/>
    </location>
</feature>
<dbReference type="EMBL" id="BK002533">
    <property type="protein sequence ID" value="DAA04039.1"/>
    <property type="molecule type" value="Genomic_DNA"/>
</dbReference>
<keyword evidence="2" id="KW-0812">Transmembrane</keyword>
<keyword evidence="2" id="KW-1133">Transmembrane helix</keyword>
<evidence type="ECO:0000313" key="3">
    <source>
        <dbReference type="EMBL" id="DAA04039.1"/>
    </source>
</evidence>
<evidence type="ECO:0000256" key="1">
    <source>
        <dbReference type="SAM" id="MobiDB-lite"/>
    </source>
</evidence>
<accession>Q6IK33</accession>